<dbReference type="SMART" id="SM01024">
    <property type="entry name" value="BCS1_N"/>
    <property type="match status" value="1"/>
</dbReference>
<evidence type="ECO:0000259" key="14">
    <source>
        <dbReference type="SMART" id="SM01024"/>
    </source>
</evidence>
<dbReference type="InterPro" id="IPR050747">
    <property type="entry name" value="Mitochondrial_chaperone_BCS1"/>
</dbReference>
<evidence type="ECO:0000256" key="10">
    <source>
        <dbReference type="ARBA" id="ARBA00023136"/>
    </source>
</evidence>
<evidence type="ECO:0000256" key="9">
    <source>
        <dbReference type="ARBA" id="ARBA00023128"/>
    </source>
</evidence>
<dbReference type="PANTHER" id="PTHR23070">
    <property type="entry name" value="BCS1 AAA-TYPE ATPASE"/>
    <property type="match status" value="1"/>
</dbReference>
<dbReference type="Pfam" id="PF25426">
    <property type="entry name" value="AAA_lid_BCS1"/>
    <property type="match status" value="1"/>
</dbReference>
<feature type="domain" description="AAA+ ATPase" evidence="13">
    <location>
        <begin position="209"/>
        <end position="346"/>
    </location>
</feature>
<dbReference type="InterPro" id="IPR014851">
    <property type="entry name" value="BCS1_N"/>
</dbReference>
<keyword evidence="7 12" id="KW-0067">ATP-binding</keyword>
<dbReference type="Proteomes" id="UP000191672">
    <property type="component" value="Unassembled WGS sequence"/>
</dbReference>
<dbReference type="OrthoDB" id="10251412at2759"/>
<dbReference type="Pfam" id="PF00004">
    <property type="entry name" value="AAA"/>
    <property type="match status" value="1"/>
</dbReference>
<dbReference type="STRING" id="416450.A0A1V6PK36"/>
<protein>
    <recommendedName>
        <fullName evidence="17">AAA+ ATPase domain-containing protein</fullName>
    </recommendedName>
</protein>
<evidence type="ECO:0000259" key="13">
    <source>
        <dbReference type="SMART" id="SM00382"/>
    </source>
</evidence>
<keyword evidence="10" id="KW-0472">Membrane</keyword>
<dbReference type="GO" id="GO:0005524">
    <property type="term" value="F:ATP binding"/>
    <property type="evidence" value="ECO:0007669"/>
    <property type="project" value="UniProtKB-KW"/>
</dbReference>
<dbReference type="InterPro" id="IPR003959">
    <property type="entry name" value="ATPase_AAA_core"/>
</dbReference>
<keyword evidence="4 12" id="KW-0547">Nucleotide-binding</keyword>
<dbReference type="InterPro" id="IPR003593">
    <property type="entry name" value="AAA+_ATPase"/>
</dbReference>
<evidence type="ECO:0000256" key="12">
    <source>
        <dbReference type="RuleBase" id="RU003651"/>
    </source>
</evidence>
<evidence type="ECO:0000256" key="6">
    <source>
        <dbReference type="ARBA" id="ARBA00022801"/>
    </source>
</evidence>
<feature type="domain" description="BCS1 N-terminal" evidence="14">
    <location>
        <begin position="53"/>
        <end position="176"/>
    </location>
</feature>
<evidence type="ECO:0000313" key="16">
    <source>
        <dbReference type="Proteomes" id="UP000191672"/>
    </source>
</evidence>
<dbReference type="Pfam" id="PF08740">
    <property type="entry name" value="BCS1_N"/>
    <property type="match status" value="2"/>
</dbReference>
<dbReference type="Gene3D" id="3.40.50.300">
    <property type="entry name" value="P-loop containing nucleotide triphosphate hydrolases"/>
    <property type="match status" value="1"/>
</dbReference>
<evidence type="ECO:0000256" key="1">
    <source>
        <dbReference type="ARBA" id="ARBA00004434"/>
    </source>
</evidence>
<comment type="similarity">
    <text evidence="2">Belongs to the AAA ATPase family. BCS1 subfamily.</text>
</comment>
<comment type="subcellular location">
    <subcellularLocation>
        <location evidence="1">Mitochondrion inner membrane</location>
        <topology evidence="1">Single-pass membrane protein</topology>
    </subcellularLocation>
</comment>
<sequence>MKTPTSATSLLRQLVLSPQRSILESLIPGATNMATFAQQLLKGKGTTFTYLVYLIGILTATKPVAINMTCWLQKYFTSTVHIQSSNETYDMLASWITSRGLENAARSFLAKEGPGYYNEKISVTCLGRSSVILKDLLKECQEEYLSHIENSTTIFGHSGAQWKKEKAKRTRPLSTVILRENEKNSLIQDMKDFLEPQTRSWYSEHSIPYRRGYLLHGPPGTGKSSFSFSIAGELGMNIYVVSIPSVDDESLKTLFEELPDTCVVLLEDIDAVGSVYCRELERPNNDLEPGKEKKGVTLSGLLNVLDGVASQEDRVLIMTTNHIDKLDPALIRPGRVDKKVKFQLADREVTMQIYKFIFGQPTEQSSKKTSHAKDDPSIERQAIEFARRVPEEQLSPAQIISYLLQHRHMPRAALTNVGKWVEALRAESDQHRNFLE</sequence>
<evidence type="ECO:0008006" key="17">
    <source>
        <dbReference type="Google" id="ProtNLM"/>
    </source>
</evidence>
<keyword evidence="16" id="KW-1185">Reference proteome</keyword>
<proteinExistence type="inferred from homology"/>
<accession>A0A1V6PK36</accession>
<keyword evidence="8" id="KW-1133">Transmembrane helix</keyword>
<evidence type="ECO:0000256" key="3">
    <source>
        <dbReference type="ARBA" id="ARBA00022692"/>
    </source>
</evidence>
<comment type="catalytic activity">
    <reaction evidence="11">
        <text>ATP + H2O = ADP + phosphate + H(+)</text>
        <dbReference type="Rhea" id="RHEA:13065"/>
        <dbReference type="ChEBI" id="CHEBI:15377"/>
        <dbReference type="ChEBI" id="CHEBI:15378"/>
        <dbReference type="ChEBI" id="CHEBI:30616"/>
        <dbReference type="ChEBI" id="CHEBI:43474"/>
        <dbReference type="ChEBI" id="CHEBI:456216"/>
    </reaction>
    <physiologicalReaction direction="left-to-right" evidence="11">
        <dbReference type="Rhea" id="RHEA:13066"/>
    </physiologicalReaction>
</comment>
<dbReference type="EMBL" id="MDYN01000105">
    <property type="protein sequence ID" value="OQD77410.1"/>
    <property type="molecule type" value="Genomic_DNA"/>
</dbReference>
<keyword evidence="6" id="KW-0378">Hydrolase</keyword>
<dbReference type="PROSITE" id="PS00674">
    <property type="entry name" value="AAA"/>
    <property type="match status" value="1"/>
</dbReference>
<evidence type="ECO:0000256" key="11">
    <source>
        <dbReference type="ARBA" id="ARBA00048778"/>
    </source>
</evidence>
<gene>
    <name evidence="15" type="ORF">PENANT_c105G01098</name>
</gene>
<evidence type="ECO:0000256" key="5">
    <source>
        <dbReference type="ARBA" id="ARBA00022792"/>
    </source>
</evidence>
<keyword evidence="9" id="KW-0496">Mitochondrion</keyword>
<evidence type="ECO:0000256" key="4">
    <source>
        <dbReference type="ARBA" id="ARBA00022741"/>
    </source>
</evidence>
<evidence type="ECO:0000313" key="15">
    <source>
        <dbReference type="EMBL" id="OQD77410.1"/>
    </source>
</evidence>
<keyword evidence="3" id="KW-0812">Transmembrane</keyword>
<dbReference type="InterPro" id="IPR027417">
    <property type="entry name" value="P-loop_NTPase"/>
</dbReference>
<dbReference type="GO" id="GO:0016887">
    <property type="term" value="F:ATP hydrolysis activity"/>
    <property type="evidence" value="ECO:0007669"/>
    <property type="project" value="InterPro"/>
</dbReference>
<keyword evidence="5" id="KW-0999">Mitochondrion inner membrane</keyword>
<dbReference type="SMART" id="SM00382">
    <property type="entry name" value="AAA"/>
    <property type="match status" value="1"/>
</dbReference>
<dbReference type="AlphaFoldDB" id="A0A1V6PK36"/>
<evidence type="ECO:0000256" key="2">
    <source>
        <dbReference type="ARBA" id="ARBA00007448"/>
    </source>
</evidence>
<dbReference type="InterPro" id="IPR003960">
    <property type="entry name" value="ATPase_AAA_CS"/>
</dbReference>
<dbReference type="GO" id="GO:0005743">
    <property type="term" value="C:mitochondrial inner membrane"/>
    <property type="evidence" value="ECO:0007669"/>
    <property type="project" value="UniProtKB-SubCell"/>
</dbReference>
<comment type="caution">
    <text evidence="15">The sequence shown here is derived from an EMBL/GenBank/DDBJ whole genome shotgun (WGS) entry which is preliminary data.</text>
</comment>
<reference evidence="16" key="1">
    <citation type="journal article" date="2017" name="Nat. Microbiol.">
        <title>Global analysis of biosynthetic gene clusters reveals vast potential of secondary metabolite production in Penicillium species.</title>
        <authorList>
            <person name="Nielsen J.C."/>
            <person name="Grijseels S."/>
            <person name="Prigent S."/>
            <person name="Ji B."/>
            <person name="Dainat J."/>
            <person name="Nielsen K.F."/>
            <person name="Frisvad J.C."/>
            <person name="Workman M."/>
            <person name="Nielsen J."/>
        </authorList>
    </citation>
    <scope>NUCLEOTIDE SEQUENCE [LARGE SCALE GENOMIC DNA]</scope>
    <source>
        <strain evidence="16">IBT 31811</strain>
    </source>
</reference>
<evidence type="ECO:0000256" key="7">
    <source>
        <dbReference type="ARBA" id="ARBA00022840"/>
    </source>
</evidence>
<organism evidence="15 16">
    <name type="scientific">Penicillium antarcticum</name>
    <dbReference type="NCBI Taxonomy" id="416450"/>
    <lineage>
        <taxon>Eukaryota</taxon>
        <taxon>Fungi</taxon>
        <taxon>Dikarya</taxon>
        <taxon>Ascomycota</taxon>
        <taxon>Pezizomycotina</taxon>
        <taxon>Eurotiomycetes</taxon>
        <taxon>Eurotiomycetidae</taxon>
        <taxon>Eurotiales</taxon>
        <taxon>Aspergillaceae</taxon>
        <taxon>Penicillium</taxon>
    </lineage>
</organism>
<name>A0A1V6PK36_9EURO</name>
<dbReference type="SUPFAM" id="SSF52540">
    <property type="entry name" value="P-loop containing nucleoside triphosphate hydrolases"/>
    <property type="match status" value="1"/>
</dbReference>
<dbReference type="InterPro" id="IPR057495">
    <property type="entry name" value="AAA_lid_BCS1"/>
</dbReference>
<evidence type="ECO:0000256" key="8">
    <source>
        <dbReference type="ARBA" id="ARBA00022989"/>
    </source>
</evidence>